<organism evidence="3 4">
    <name type="scientific">Ferrimonas gelatinilytica</name>
    <dbReference type="NCBI Taxonomy" id="1255257"/>
    <lineage>
        <taxon>Bacteria</taxon>
        <taxon>Pseudomonadati</taxon>
        <taxon>Pseudomonadota</taxon>
        <taxon>Gammaproteobacteria</taxon>
        <taxon>Alteromonadales</taxon>
        <taxon>Ferrimonadaceae</taxon>
        <taxon>Ferrimonas</taxon>
    </lineage>
</organism>
<keyword evidence="1" id="KW-0472">Membrane</keyword>
<reference evidence="4" key="1">
    <citation type="journal article" date="2019" name="Int. J. Syst. Evol. Microbiol.">
        <title>The Global Catalogue of Microorganisms (GCM) 10K type strain sequencing project: providing services to taxonomists for standard genome sequencing and annotation.</title>
        <authorList>
            <consortium name="The Broad Institute Genomics Platform"/>
            <consortium name="The Broad Institute Genome Sequencing Center for Infectious Disease"/>
            <person name="Wu L."/>
            <person name="Ma J."/>
        </authorList>
    </citation>
    <scope>NUCLEOTIDE SEQUENCE [LARGE SCALE GENOMIC DNA]</scope>
    <source>
        <strain evidence="4">JCM 18720</strain>
    </source>
</reference>
<keyword evidence="4" id="KW-1185">Reference proteome</keyword>
<evidence type="ECO:0000256" key="1">
    <source>
        <dbReference type="SAM" id="Phobius"/>
    </source>
</evidence>
<dbReference type="Pfam" id="PF11127">
    <property type="entry name" value="YgaP-like_TM"/>
    <property type="match status" value="1"/>
</dbReference>
<accession>A0ABP9RTK7</accession>
<dbReference type="InterPro" id="IPR021309">
    <property type="entry name" value="YgaP-like_TM"/>
</dbReference>
<gene>
    <name evidence="3" type="ORF">GCM10025772_00500</name>
</gene>
<evidence type="ECO:0000313" key="3">
    <source>
        <dbReference type="EMBL" id="GAA5185975.1"/>
    </source>
</evidence>
<dbReference type="Proteomes" id="UP001501600">
    <property type="component" value="Unassembled WGS sequence"/>
</dbReference>
<dbReference type="Gene3D" id="6.10.140.1340">
    <property type="match status" value="1"/>
</dbReference>
<name>A0ABP9RTK7_9GAMM</name>
<protein>
    <submittedName>
        <fullName evidence="3">DUF2892 domain-containing protein</fullName>
    </submittedName>
</protein>
<sequence>MSKERSFCTLPNSTERTLYAFAGFMVLLSVALTVWVHPMFVWLTVFVGANLMQNAFTGFCPATMVMRKLGLRSERELAQQPKTRT</sequence>
<proteinExistence type="predicted"/>
<feature type="transmembrane region" description="Helical" evidence="1">
    <location>
        <begin position="42"/>
        <end position="65"/>
    </location>
</feature>
<dbReference type="EMBL" id="BAABLF010000001">
    <property type="protein sequence ID" value="GAA5185975.1"/>
    <property type="molecule type" value="Genomic_DNA"/>
</dbReference>
<evidence type="ECO:0000259" key="2">
    <source>
        <dbReference type="Pfam" id="PF11127"/>
    </source>
</evidence>
<dbReference type="RefSeq" id="WP_345315023.1">
    <property type="nucleotide sequence ID" value="NZ_BAABLF010000001.1"/>
</dbReference>
<keyword evidence="1" id="KW-0812">Transmembrane</keyword>
<feature type="transmembrane region" description="Helical" evidence="1">
    <location>
        <begin position="18"/>
        <end position="36"/>
    </location>
</feature>
<feature type="domain" description="Inner membrane protein YgaP-like transmembrane" evidence="2">
    <location>
        <begin position="13"/>
        <end position="67"/>
    </location>
</feature>
<comment type="caution">
    <text evidence="3">The sequence shown here is derived from an EMBL/GenBank/DDBJ whole genome shotgun (WGS) entry which is preliminary data.</text>
</comment>
<keyword evidence="1" id="KW-1133">Transmembrane helix</keyword>
<evidence type="ECO:0000313" key="4">
    <source>
        <dbReference type="Proteomes" id="UP001501600"/>
    </source>
</evidence>